<dbReference type="SUPFAM" id="SSF55874">
    <property type="entry name" value="ATPase domain of HSP90 chaperone/DNA topoisomerase II/histidine kinase"/>
    <property type="match status" value="1"/>
</dbReference>
<sequence length="1139" mass="126279">MAMHALPQDTVRLIKSTQVITTPASIVKELVENSLDAEAKAISIKMEDHGFSRLEVRDNGSGIDTGDVEFIAKPHYTSKITSFSDLASLTSYGFRGEAVSSLCAVADVTITTKTKTNAVGHIYSFDHQGNIKDKKPAATPNGTIIVISNLFKNVPVRRQFYRNPKRCREELKKVEDIVLAISLAVPAVHLTLTHGKANIIQKNPAQDIRTALMNTFPRVFKDLVSKVKALEDMQIEVHLPDPSHISNQSFSRATSDRLFILVNRRPVTHKAIEKLVKAHYSLKNEGNHGRYPVGVVALTVPLDAVDVNLEPNKNKVLLQEEGAILETLRMMLTELYGPVESTTRKSNGEKGGVVNTDITCTLSCISQPQEKINSCPSEKSQQPQSKFDSLNVGVEDILYDIEETENIFGPCVSNNVMTNKQFLSHARNSKGKTNFSCISHNSGTPDVRKTGNLVPRPSQLNTVIGVRENDNHHSIDKVNVGKTLQKMATCDSNKENNINVQKNLVTSTPGRETEALFPSAAESSIPQNGDRCPFEDTDDIFRVFISEDDDNSKSSETLKEHVPVNVPSSSLSSGSNSKKLWGKSKPETAVQVEGDYTGVDHRNSYTSSQSTQDSSHHHESLMGSDGIPVFKIAPLLQPDEVLVNNTGNQDSQDFIITQENAQETNFSLHNESTSTGVQALDAQQRLTPPKNNVEEEVRVLPQEDEEERQKASTNTGGSWSRGHISYGKNIQTVQLVNAGSVEVKEGKRKLSLGSGVGKRLKPPISSDIPGSQATPPKKPKINSLGPPSYDYIHGTPVKKPCSPFILFARDIRSQGMREEDELWLAFGTGKSFRYLAAHKMAACLGPEKARASPMFHALIWRIRESKGLNTSLNSPSNVRSMTKGSLDRYLAPLTPQMTKTNGKSVLKRQLESRRPWKDRSKEIIVTLEEVKKIIVGQKDNDSHSDSTMRLLGRLADSGGWLCVQDGSIMALNTYRLHETVLLDGLQNTFRLPVKDLKDSLPFNACTLGEKNWNVLLKLRREQVPNHNFYTVVDNRLTFSGFNIALYPGSSNNNQISHGEIIGMTDAIGFYGINDLKELLAVLATHPSSTIKQTRPLKFQYWIKGEAVRMIRSSPSIIRSEDVLEKLEKWYSIQQHLYLV</sequence>
<dbReference type="GO" id="GO:0032389">
    <property type="term" value="C:MutLalpha complex"/>
    <property type="evidence" value="ECO:0007669"/>
    <property type="project" value="TreeGrafter"/>
</dbReference>
<feature type="compositionally biased region" description="Low complexity" evidence="3">
    <location>
        <begin position="604"/>
        <end position="613"/>
    </location>
</feature>
<evidence type="ECO:0000256" key="3">
    <source>
        <dbReference type="SAM" id="MobiDB-lite"/>
    </source>
</evidence>
<name>A0A8J5N1P9_HOMAM</name>
<dbReference type="InterPro" id="IPR036890">
    <property type="entry name" value="HATPase_C_sf"/>
</dbReference>
<dbReference type="GO" id="GO:0006298">
    <property type="term" value="P:mismatch repair"/>
    <property type="evidence" value="ECO:0007669"/>
    <property type="project" value="InterPro"/>
</dbReference>
<dbReference type="Gene3D" id="3.30.565.10">
    <property type="entry name" value="Histidine kinase-like ATPase, C-terminal domain"/>
    <property type="match status" value="1"/>
</dbReference>
<dbReference type="Gene3D" id="3.30.230.10">
    <property type="match status" value="1"/>
</dbReference>
<dbReference type="NCBIfam" id="TIGR00585">
    <property type="entry name" value="mutl"/>
    <property type="match status" value="1"/>
</dbReference>
<proteinExistence type="inferred from homology"/>
<feature type="compositionally biased region" description="Low complexity" evidence="3">
    <location>
        <begin position="563"/>
        <end position="579"/>
    </location>
</feature>
<dbReference type="PANTHER" id="PTHR10073">
    <property type="entry name" value="DNA MISMATCH REPAIR PROTEIN MLH, PMS, MUTL"/>
    <property type="match status" value="1"/>
</dbReference>
<dbReference type="CDD" id="cd00782">
    <property type="entry name" value="MutL_Trans"/>
    <property type="match status" value="1"/>
</dbReference>
<dbReference type="SUPFAM" id="SSF54211">
    <property type="entry name" value="Ribosomal protein S5 domain 2-like"/>
    <property type="match status" value="1"/>
</dbReference>
<dbReference type="CDD" id="cd16926">
    <property type="entry name" value="HATPase_MutL-MLH-PMS-like"/>
    <property type="match status" value="1"/>
</dbReference>
<comment type="caution">
    <text evidence="5">The sequence shown here is derived from an EMBL/GenBank/DDBJ whole genome shotgun (WGS) entry which is preliminary data.</text>
</comment>
<dbReference type="EMBL" id="JAHLQT010012015">
    <property type="protein sequence ID" value="KAG7171533.1"/>
    <property type="molecule type" value="Genomic_DNA"/>
</dbReference>
<dbReference type="GO" id="GO:0005524">
    <property type="term" value="F:ATP binding"/>
    <property type="evidence" value="ECO:0007669"/>
    <property type="project" value="InterPro"/>
</dbReference>
<dbReference type="Proteomes" id="UP000747542">
    <property type="component" value="Unassembled WGS sequence"/>
</dbReference>
<gene>
    <name evidence="5" type="primary">Pms1-L</name>
    <name evidence="5" type="ORF">Hamer_G014659</name>
</gene>
<dbReference type="InterPro" id="IPR020568">
    <property type="entry name" value="Ribosomal_Su5_D2-typ_SF"/>
</dbReference>
<dbReference type="GO" id="GO:0016887">
    <property type="term" value="F:ATP hydrolysis activity"/>
    <property type="evidence" value="ECO:0007669"/>
    <property type="project" value="InterPro"/>
</dbReference>
<dbReference type="InterPro" id="IPR038973">
    <property type="entry name" value="MutL/Mlh/Pms-like"/>
</dbReference>
<feature type="region of interest" description="Disordered" evidence="3">
    <location>
        <begin position="550"/>
        <end position="622"/>
    </location>
</feature>
<dbReference type="Pfam" id="PF13589">
    <property type="entry name" value="HATPase_c_3"/>
    <property type="match status" value="1"/>
</dbReference>
<dbReference type="InterPro" id="IPR002099">
    <property type="entry name" value="MutL/Mlh/PMS"/>
</dbReference>
<evidence type="ECO:0000256" key="1">
    <source>
        <dbReference type="ARBA" id="ARBA00006082"/>
    </source>
</evidence>
<dbReference type="PANTHER" id="PTHR10073:SF54">
    <property type="entry name" value="PMS1 PROTEIN HOMOLOG 1"/>
    <property type="match status" value="1"/>
</dbReference>
<keyword evidence="6" id="KW-1185">Reference proteome</keyword>
<reference evidence="5" key="1">
    <citation type="journal article" date="2021" name="Sci. Adv.">
        <title>The American lobster genome reveals insights on longevity, neural, and immune adaptations.</title>
        <authorList>
            <person name="Polinski J.M."/>
            <person name="Zimin A.V."/>
            <person name="Clark K.F."/>
            <person name="Kohn A.B."/>
            <person name="Sadowski N."/>
            <person name="Timp W."/>
            <person name="Ptitsyn A."/>
            <person name="Khanna P."/>
            <person name="Romanova D.Y."/>
            <person name="Williams P."/>
            <person name="Greenwood S.J."/>
            <person name="Moroz L.L."/>
            <person name="Walt D.R."/>
            <person name="Bodnar A.G."/>
        </authorList>
    </citation>
    <scope>NUCLEOTIDE SEQUENCE</scope>
    <source>
        <strain evidence="5">GMGI-L3</strain>
    </source>
</reference>
<dbReference type="GO" id="GO:0140664">
    <property type="term" value="F:ATP-dependent DNA damage sensor activity"/>
    <property type="evidence" value="ECO:0007669"/>
    <property type="project" value="InterPro"/>
</dbReference>
<evidence type="ECO:0000313" key="5">
    <source>
        <dbReference type="EMBL" id="KAG7171533.1"/>
    </source>
</evidence>
<feature type="region of interest" description="Disordered" evidence="3">
    <location>
        <begin position="753"/>
        <end position="784"/>
    </location>
</feature>
<feature type="region of interest" description="Disordered" evidence="3">
    <location>
        <begin position="682"/>
        <end position="723"/>
    </location>
</feature>
<dbReference type="FunFam" id="3.30.565.10:FF:000017">
    <property type="entry name" value="PMS1 homolog 1, mismatch repair system component"/>
    <property type="match status" value="1"/>
</dbReference>
<evidence type="ECO:0000313" key="6">
    <source>
        <dbReference type="Proteomes" id="UP000747542"/>
    </source>
</evidence>
<dbReference type="InterPro" id="IPR014721">
    <property type="entry name" value="Ribsml_uS5_D2-typ_fold_subgr"/>
</dbReference>
<organism evidence="5 6">
    <name type="scientific">Homarus americanus</name>
    <name type="common">American lobster</name>
    <dbReference type="NCBI Taxonomy" id="6706"/>
    <lineage>
        <taxon>Eukaryota</taxon>
        <taxon>Metazoa</taxon>
        <taxon>Ecdysozoa</taxon>
        <taxon>Arthropoda</taxon>
        <taxon>Crustacea</taxon>
        <taxon>Multicrustacea</taxon>
        <taxon>Malacostraca</taxon>
        <taxon>Eumalacostraca</taxon>
        <taxon>Eucarida</taxon>
        <taxon>Decapoda</taxon>
        <taxon>Pleocyemata</taxon>
        <taxon>Astacidea</taxon>
        <taxon>Nephropoidea</taxon>
        <taxon>Nephropidae</taxon>
        <taxon>Homarus</taxon>
    </lineage>
</organism>
<comment type="similarity">
    <text evidence="1">Belongs to the DNA mismatch repair MutL/HexB family.</text>
</comment>
<dbReference type="SMART" id="SM01340">
    <property type="entry name" value="DNA_mis_repair"/>
    <property type="match status" value="1"/>
</dbReference>
<evidence type="ECO:0000256" key="2">
    <source>
        <dbReference type="ARBA" id="ARBA00022763"/>
    </source>
</evidence>
<dbReference type="GO" id="GO:0030983">
    <property type="term" value="F:mismatched DNA binding"/>
    <property type="evidence" value="ECO:0007669"/>
    <property type="project" value="InterPro"/>
</dbReference>
<feature type="compositionally biased region" description="Basic and acidic residues" evidence="3">
    <location>
        <begin position="551"/>
        <end position="562"/>
    </location>
</feature>
<protein>
    <submittedName>
        <fullName evidence="5">PMS1 protein 1-like</fullName>
    </submittedName>
</protein>
<dbReference type="Pfam" id="PF01119">
    <property type="entry name" value="DNA_mis_repair"/>
    <property type="match status" value="1"/>
</dbReference>
<feature type="domain" description="DNA mismatch repair protein S5" evidence="4">
    <location>
        <begin position="212"/>
        <end position="337"/>
    </location>
</feature>
<accession>A0A8J5N1P9</accession>
<keyword evidence="2" id="KW-0227">DNA damage</keyword>
<dbReference type="AlphaFoldDB" id="A0A8J5N1P9"/>
<evidence type="ECO:0000259" key="4">
    <source>
        <dbReference type="SMART" id="SM01340"/>
    </source>
</evidence>
<dbReference type="InterPro" id="IPR013507">
    <property type="entry name" value="DNA_mismatch_S5_2-like"/>
</dbReference>